<feature type="domain" description="UvrD-like helicase ATP-binding" evidence="16">
    <location>
        <begin position="1"/>
        <end position="286"/>
    </location>
</feature>
<dbReference type="Gene3D" id="3.40.50.300">
    <property type="entry name" value="P-loop containing nucleotide triphosphate hydrolases"/>
    <property type="match status" value="3"/>
</dbReference>
<dbReference type="HOGENOM" id="CLU_004585_6_0_2"/>
<dbReference type="PANTHER" id="PTHR11070:SF2">
    <property type="entry name" value="ATP-DEPENDENT DNA HELICASE SRS2"/>
    <property type="match status" value="1"/>
</dbReference>
<evidence type="ECO:0000256" key="15">
    <source>
        <dbReference type="PROSITE-ProRule" id="PRU00560"/>
    </source>
</evidence>
<evidence type="ECO:0000256" key="7">
    <source>
        <dbReference type="ARBA" id="ARBA00022839"/>
    </source>
</evidence>
<dbReference type="KEGG" id="mpl:Mpal_1666"/>
<dbReference type="GO" id="GO:0000725">
    <property type="term" value="P:recombinational repair"/>
    <property type="evidence" value="ECO:0007669"/>
    <property type="project" value="TreeGrafter"/>
</dbReference>
<gene>
    <name evidence="18" type="ordered locus">Mpal_1666</name>
</gene>
<keyword evidence="10" id="KW-0234">DNA repair</keyword>
<evidence type="ECO:0000256" key="13">
    <source>
        <dbReference type="ARBA" id="ARBA00034808"/>
    </source>
</evidence>
<dbReference type="Proteomes" id="UP000002457">
    <property type="component" value="Chromosome"/>
</dbReference>
<accession>B8GJD7</accession>
<organism evidence="18 19">
    <name type="scientific">Methanosphaerula palustris (strain ATCC BAA-1556 / DSM 19958 / E1-9c)</name>
    <dbReference type="NCBI Taxonomy" id="521011"/>
    <lineage>
        <taxon>Archaea</taxon>
        <taxon>Methanobacteriati</taxon>
        <taxon>Methanobacteriota</taxon>
        <taxon>Stenosarchaea group</taxon>
        <taxon>Methanomicrobia</taxon>
        <taxon>Methanomicrobiales</taxon>
        <taxon>Methanoregulaceae</taxon>
        <taxon>Methanosphaerula</taxon>
    </lineage>
</organism>
<sequence length="921" mass="104116">MLTPEQKRAIAFRDGNLQVIACAGSGKTETITRRIAGLVAGGVDPRSIVAFTFTDRAAAEMADRLRLHLQTLVPGEPDLAGLSVGTIHAYCDQRLKEVLPRYRSFDLLDDDMRPLFCSRYYHDFGFEDLLVHYQDRRREPSRYEIIHDFCRNADLVRDERIDPAGLGLPFCECYRAYLDHLQADHYIDFTGMIAHYVEALEEDPALLARERGRVRYLIVDEYQDINTLQEELIRLMVGSTGNLSVVGDDDQCIYHWRGSNYENIISFGTRYPDVTTVRIQQNFRSTPGIISAASRVIDRNELRLPKMMEPWPEGLGQTEEGDIATCFFDDEEEEVAGIVGQIQALLGREYINNQGEERTLSYRDMAVLMRSVRVYARSLISALERAGIPFVVRGGRLFERPEVVIVMQALAFLGEYPYPLRSPVPVHLPLLEEAYLALGYGEAADCALFLKLMTDLKREIDRSESFSLQTLFHRVVQAMGGDRTPFPEVWYYNLGNLSQLVSAFEHQYPLITTMEIHRFLEYIQEHAMKQAEEGGAGEELLPDAVTVTTLHKAKGLQFPVVFIPRLNTGEFPSDRPDRAVWFVPSPLFDRDRYTTSLEDERRLFYVGITRSEKYLFLSGHRQRSGDLPPAEPSTFFSEYPRDHVVDRFPCPAKGGETSHTATPISDRSPARIETSWSALRYYAHCPFDYKLRHLYGFDPMPREELGFGRAVHSVLAAVHTQIVRGTFDPAEIPDLVDEHLLLRFAPAGTTERVQGIVARQTLRYVEQNSHDFARIAGIELPFSFAVGNGVVNGAMDLMLGDGDGGVELRDFKLTEEGEASFRPDVERQLQVYALAARSLGHEVHKATIYHFDTGSITEVAVGPAALAEAQTAVERMIVGIQNQEFPRRPAADRCANCDWHCLCDETEACAAELHTVKTDDC</sequence>
<keyword evidence="7" id="KW-0269">Exonuclease</keyword>
<dbReference type="EC" id="5.6.2.4" evidence="13"/>
<dbReference type="OrthoDB" id="203178at2157"/>
<evidence type="ECO:0000256" key="10">
    <source>
        <dbReference type="ARBA" id="ARBA00023204"/>
    </source>
</evidence>
<dbReference type="GO" id="GO:0043138">
    <property type="term" value="F:3'-5' DNA helicase activity"/>
    <property type="evidence" value="ECO:0007669"/>
    <property type="project" value="UniProtKB-EC"/>
</dbReference>
<dbReference type="PANTHER" id="PTHR11070">
    <property type="entry name" value="UVRD / RECB / PCRA DNA HELICASE FAMILY MEMBER"/>
    <property type="match status" value="1"/>
</dbReference>
<keyword evidence="8 15" id="KW-0067">ATP-binding</keyword>
<dbReference type="eggNOG" id="arCOG00801">
    <property type="taxonomic scope" value="Archaea"/>
</dbReference>
<feature type="domain" description="UvrD-like helicase C-terminal" evidence="17">
    <location>
        <begin position="287"/>
        <end position="555"/>
    </location>
</feature>
<dbReference type="InterPro" id="IPR027417">
    <property type="entry name" value="P-loop_NTPase"/>
</dbReference>
<keyword evidence="6 15" id="KW-0347">Helicase</keyword>
<evidence type="ECO:0000259" key="17">
    <source>
        <dbReference type="PROSITE" id="PS51217"/>
    </source>
</evidence>
<comment type="similarity">
    <text evidence="1">Belongs to the helicase family. UvrD subfamily.</text>
</comment>
<dbReference type="InterPro" id="IPR038726">
    <property type="entry name" value="PDDEXK_AddAB-type"/>
</dbReference>
<dbReference type="SUPFAM" id="SSF52540">
    <property type="entry name" value="P-loop containing nucleoside triphosphate hydrolases"/>
    <property type="match status" value="1"/>
</dbReference>
<feature type="binding site" evidence="15">
    <location>
        <begin position="21"/>
        <end position="28"/>
    </location>
    <ligand>
        <name>ATP</name>
        <dbReference type="ChEBI" id="CHEBI:30616"/>
    </ligand>
</feature>
<reference evidence="18 19" key="1">
    <citation type="journal article" date="2015" name="Genome Announc.">
        <title>Complete Genome Sequence of Methanosphaerula palustris E1-9CT, a Hydrogenotrophic Methanogen Isolated from a Minerotrophic Fen Peatland.</title>
        <authorList>
            <person name="Cadillo-Quiroz H."/>
            <person name="Browne P."/>
            <person name="Kyrpides N."/>
            <person name="Woyke T."/>
            <person name="Goodwin L."/>
            <person name="Detter C."/>
            <person name="Yavitt J.B."/>
            <person name="Zinder S.H."/>
        </authorList>
    </citation>
    <scope>NUCLEOTIDE SEQUENCE [LARGE SCALE GENOMIC DNA]</scope>
    <source>
        <strain evidence="19">ATCC BAA-1556 / DSM 19958 / E1-9c</strain>
    </source>
</reference>
<name>B8GJD7_METPE</name>
<evidence type="ECO:0000256" key="14">
    <source>
        <dbReference type="ARBA" id="ARBA00048988"/>
    </source>
</evidence>
<dbReference type="Pfam" id="PF00580">
    <property type="entry name" value="UvrD-helicase"/>
    <property type="match status" value="1"/>
</dbReference>
<proteinExistence type="inferred from homology"/>
<evidence type="ECO:0000256" key="6">
    <source>
        <dbReference type="ARBA" id="ARBA00022806"/>
    </source>
</evidence>
<comment type="catalytic activity">
    <reaction evidence="12">
        <text>Couples ATP hydrolysis with the unwinding of duplex DNA by translocating in the 3'-5' direction.</text>
        <dbReference type="EC" id="5.6.2.4"/>
    </reaction>
</comment>
<dbReference type="Gene3D" id="3.90.320.10">
    <property type="match status" value="1"/>
</dbReference>
<keyword evidence="19" id="KW-1185">Reference proteome</keyword>
<evidence type="ECO:0000256" key="5">
    <source>
        <dbReference type="ARBA" id="ARBA00022801"/>
    </source>
</evidence>
<keyword evidence="11" id="KW-0413">Isomerase</keyword>
<dbReference type="Pfam" id="PF12705">
    <property type="entry name" value="PDDEXK_1"/>
    <property type="match status" value="1"/>
</dbReference>
<dbReference type="InterPro" id="IPR014016">
    <property type="entry name" value="UvrD-like_ATP-bd"/>
</dbReference>
<keyword evidence="3 15" id="KW-0547">Nucleotide-binding</keyword>
<dbReference type="CDD" id="cd18807">
    <property type="entry name" value="SF1_C_UvrD"/>
    <property type="match status" value="1"/>
</dbReference>
<dbReference type="InterPro" id="IPR011604">
    <property type="entry name" value="PDDEXK-like_dom_sf"/>
</dbReference>
<dbReference type="EMBL" id="CP001338">
    <property type="protein sequence ID" value="ACL16978.1"/>
    <property type="molecule type" value="Genomic_DNA"/>
</dbReference>
<dbReference type="GO" id="GO:0005524">
    <property type="term" value="F:ATP binding"/>
    <property type="evidence" value="ECO:0007669"/>
    <property type="project" value="UniProtKB-UniRule"/>
</dbReference>
<dbReference type="RefSeq" id="WP_012618297.1">
    <property type="nucleotide sequence ID" value="NC_011832.1"/>
</dbReference>
<dbReference type="InterPro" id="IPR013986">
    <property type="entry name" value="DExx_box_DNA_helicase_dom_sf"/>
</dbReference>
<keyword evidence="5 15" id="KW-0378">Hydrolase</keyword>
<keyword evidence="9" id="KW-0238">DNA-binding</keyword>
<dbReference type="Pfam" id="PF13361">
    <property type="entry name" value="UvrD_C"/>
    <property type="match status" value="2"/>
</dbReference>
<comment type="catalytic activity">
    <reaction evidence="14">
        <text>ATP + H2O = ADP + phosphate + H(+)</text>
        <dbReference type="Rhea" id="RHEA:13065"/>
        <dbReference type="ChEBI" id="CHEBI:15377"/>
        <dbReference type="ChEBI" id="CHEBI:15378"/>
        <dbReference type="ChEBI" id="CHEBI:30616"/>
        <dbReference type="ChEBI" id="CHEBI:43474"/>
        <dbReference type="ChEBI" id="CHEBI:456216"/>
        <dbReference type="EC" id="5.6.2.4"/>
    </reaction>
</comment>
<dbReference type="InterPro" id="IPR014017">
    <property type="entry name" value="DNA_helicase_UvrD-like_C"/>
</dbReference>
<evidence type="ECO:0000256" key="9">
    <source>
        <dbReference type="ARBA" id="ARBA00023125"/>
    </source>
</evidence>
<evidence type="ECO:0000313" key="18">
    <source>
        <dbReference type="EMBL" id="ACL16978.1"/>
    </source>
</evidence>
<evidence type="ECO:0000259" key="16">
    <source>
        <dbReference type="PROSITE" id="PS51198"/>
    </source>
</evidence>
<dbReference type="GO" id="GO:0004527">
    <property type="term" value="F:exonuclease activity"/>
    <property type="evidence" value="ECO:0007669"/>
    <property type="project" value="UniProtKB-KW"/>
</dbReference>
<evidence type="ECO:0000256" key="12">
    <source>
        <dbReference type="ARBA" id="ARBA00034617"/>
    </source>
</evidence>
<dbReference type="Gene3D" id="1.10.10.160">
    <property type="match status" value="1"/>
</dbReference>
<evidence type="ECO:0000313" key="19">
    <source>
        <dbReference type="Proteomes" id="UP000002457"/>
    </source>
</evidence>
<evidence type="ECO:0000256" key="2">
    <source>
        <dbReference type="ARBA" id="ARBA00022722"/>
    </source>
</evidence>
<evidence type="ECO:0000256" key="1">
    <source>
        <dbReference type="ARBA" id="ARBA00009922"/>
    </source>
</evidence>
<dbReference type="InterPro" id="IPR000212">
    <property type="entry name" value="DNA_helicase_UvrD/REP"/>
</dbReference>
<dbReference type="PROSITE" id="PS51198">
    <property type="entry name" value="UVRD_HELICASE_ATP_BIND"/>
    <property type="match status" value="1"/>
</dbReference>
<dbReference type="CDD" id="cd17932">
    <property type="entry name" value="DEXQc_UvrD"/>
    <property type="match status" value="1"/>
</dbReference>
<dbReference type="GeneID" id="7271981"/>
<dbReference type="PROSITE" id="PS51217">
    <property type="entry name" value="UVRD_HELICASE_CTER"/>
    <property type="match status" value="1"/>
</dbReference>
<dbReference type="GO" id="GO:0003677">
    <property type="term" value="F:DNA binding"/>
    <property type="evidence" value="ECO:0007669"/>
    <property type="project" value="UniProtKB-KW"/>
</dbReference>
<dbReference type="Gene3D" id="1.10.486.10">
    <property type="entry name" value="PCRA, domain 4"/>
    <property type="match status" value="2"/>
</dbReference>
<evidence type="ECO:0000256" key="8">
    <source>
        <dbReference type="ARBA" id="ARBA00022840"/>
    </source>
</evidence>
<protein>
    <recommendedName>
        <fullName evidence="13">DNA 3'-5' helicase</fullName>
        <ecNumber evidence="13">5.6.2.4</ecNumber>
    </recommendedName>
</protein>
<keyword evidence="4" id="KW-0227">DNA damage</keyword>
<dbReference type="STRING" id="521011.Mpal_1666"/>
<dbReference type="AlphaFoldDB" id="B8GJD7"/>
<evidence type="ECO:0000256" key="3">
    <source>
        <dbReference type="ARBA" id="ARBA00022741"/>
    </source>
</evidence>
<keyword evidence="2" id="KW-0540">Nuclease</keyword>
<evidence type="ECO:0000256" key="4">
    <source>
        <dbReference type="ARBA" id="ARBA00022763"/>
    </source>
</evidence>
<dbReference type="eggNOG" id="arCOG00798">
    <property type="taxonomic scope" value="Archaea"/>
</dbReference>
<evidence type="ECO:0000256" key="11">
    <source>
        <dbReference type="ARBA" id="ARBA00023235"/>
    </source>
</evidence>